<feature type="domain" description="Nucleoside phosphorylase" evidence="2">
    <location>
        <begin position="12"/>
        <end position="125"/>
    </location>
</feature>
<name>A0A9W9BNB8_9HYPO</name>
<dbReference type="GO" id="GO:0003824">
    <property type="term" value="F:catalytic activity"/>
    <property type="evidence" value="ECO:0007669"/>
    <property type="project" value="InterPro"/>
</dbReference>
<dbReference type="InterPro" id="IPR000845">
    <property type="entry name" value="Nucleoside_phosphorylase_d"/>
</dbReference>
<dbReference type="PANTHER" id="PTHR46082:SF6">
    <property type="entry name" value="AAA+ ATPASE DOMAIN-CONTAINING PROTEIN-RELATED"/>
    <property type="match status" value="1"/>
</dbReference>
<dbReference type="Pfam" id="PF01048">
    <property type="entry name" value="PNP_UDP_1"/>
    <property type="match status" value="1"/>
</dbReference>
<comment type="caution">
    <text evidence="3">The sequence shown here is derived from an EMBL/GenBank/DDBJ whole genome shotgun (WGS) entry which is preliminary data.</text>
</comment>
<feature type="compositionally biased region" description="Polar residues" evidence="1">
    <location>
        <begin position="359"/>
        <end position="383"/>
    </location>
</feature>
<proteinExistence type="predicted"/>
<dbReference type="InterPro" id="IPR035994">
    <property type="entry name" value="Nucleoside_phosphorylase_sf"/>
</dbReference>
<evidence type="ECO:0000313" key="4">
    <source>
        <dbReference type="Proteomes" id="UP001140502"/>
    </source>
</evidence>
<accession>A0A9W9BNB8</accession>
<dbReference type="OrthoDB" id="5986190at2759"/>
<dbReference type="PANTHER" id="PTHR46082">
    <property type="entry name" value="ATP/GTP-BINDING PROTEIN-RELATED"/>
    <property type="match status" value="1"/>
</dbReference>
<dbReference type="InterPro" id="IPR053137">
    <property type="entry name" value="NLR-like"/>
</dbReference>
<feature type="compositionally biased region" description="Basic and acidic residues" evidence="1">
    <location>
        <begin position="336"/>
        <end position="354"/>
    </location>
</feature>
<feature type="region of interest" description="Disordered" evidence="1">
    <location>
        <begin position="336"/>
        <end position="410"/>
    </location>
</feature>
<sequence length="410" mass="45180">MAVPPASRNDFEIAIVCALPFEYDAVSHLIDEYYNENYGRATRDPNIYTNGRVGAFNVVIVLLSGIGKVKAASATASLRSSYPNLELVLVTGTCGGVPKTGAGKEIVLGDVVISSAVVQFDLGRLYPDEFETKNTLNDSLGRPALHIQNLIITLKTWRGLQLLERRTAFHLEKLQNLHSDGEAIRYEYPGAENDHLYPASYLHKHRSTEPCRECNGDPGAVCKASRKLSCRELGCDVQQCVPRKRLQDSEGLRVPRVHVGCLGSGDTMLKSGEARDRIAKENGLVAFEMEGAGAWDEIPCIVVKGICHYADSHGDKSWQNFAAATAASVAKALVEKYPRTDKPPNARQRDDLGHDLYNNGPSFSSHSPGRTMKLISNNRNRALSSDPRHALAYDRNEDFMSRPDINSKRN</sequence>
<protein>
    <recommendedName>
        <fullName evidence="2">Nucleoside phosphorylase domain-containing protein</fullName>
    </recommendedName>
</protein>
<feature type="compositionally biased region" description="Basic and acidic residues" evidence="1">
    <location>
        <begin position="386"/>
        <end position="410"/>
    </location>
</feature>
<evidence type="ECO:0000256" key="1">
    <source>
        <dbReference type="SAM" id="MobiDB-lite"/>
    </source>
</evidence>
<dbReference type="EMBL" id="JAPEUR010000136">
    <property type="protein sequence ID" value="KAJ4318706.1"/>
    <property type="molecule type" value="Genomic_DNA"/>
</dbReference>
<organism evidence="3 4">
    <name type="scientific">Fusarium piperis</name>
    <dbReference type="NCBI Taxonomy" id="1435070"/>
    <lineage>
        <taxon>Eukaryota</taxon>
        <taxon>Fungi</taxon>
        <taxon>Dikarya</taxon>
        <taxon>Ascomycota</taxon>
        <taxon>Pezizomycotina</taxon>
        <taxon>Sordariomycetes</taxon>
        <taxon>Hypocreomycetidae</taxon>
        <taxon>Hypocreales</taxon>
        <taxon>Nectriaceae</taxon>
        <taxon>Fusarium</taxon>
        <taxon>Fusarium solani species complex</taxon>
    </lineage>
</organism>
<dbReference type="Proteomes" id="UP001140502">
    <property type="component" value="Unassembled WGS sequence"/>
</dbReference>
<dbReference type="Gene3D" id="3.40.50.1580">
    <property type="entry name" value="Nucleoside phosphorylase domain"/>
    <property type="match status" value="1"/>
</dbReference>
<dbReference type="SUPFAM" id="SSF53167">
    <property type="entry name" value="Purine and uridine phosphorylases"/>
    <property type="match status" value="1"/>
</dbReference>
<dbReference type="AlphaFoldDB" id="A0A9W9BNB8"/>
<dbReference type="GO" id="GO:0009116">
    <property type="term" value="P:nucleoside metabolic process"/>
    <property type="evidence" value="ECO:0007669"/>
    <property type="project" value="InterPro"/>
</dbReference>
<evidence type="ECO:0000313" key="3">
    <source>
        <dbReference type="EMBL" id="KAJ4318706.1"/>
    </source>
</evidence>
<gene>
    <name evidence="3" type="ORF">N0V84_006699</name>
</gene>
<keyword evidence="4" id="KW-1185">Reference proteome</keyword>
<evidence type="ECO:0000259" key="2">
    <source>
        <dbReference type="Pfam" id="PF01048"/>
    </source>
</evidence>
<reference evidence="3" key="1">
    <citation type="submission" date="2022-10" db="EMBL/GenBank/DDBJ databases">
        <title>Tapping the CABI collections for fungal endophytes: first genome assemblies for Collariella, Neodidymelliopsis, Ascochyta clinopodiicola, Didymella pomorum, Didymosphaeria variabile, Neocosmospora piperis and Neocucurbitaria cava.</title>
        <authorList>
            <person name="Hill R."/>
        </authorList>
    </citation>
    <scope>NUCLEOTIDE SEQUENCE</scope>
    <source>
        <strain evidence="3">IMI 366586</strain>
    </source>
</reference>